<dbReference type="EMBL" id="WPRH01000091">
    <property type="protein sequence ID" value="MVI54474.1"/>
    <property type="molecule type" value="Genomic_DNA"/>
</dbReference>
<name>A0A6B0B3B3_STAAU</name>
<proteinExistence type="predicted"/>
<feature type="non-terminal residue" evidence="1">
    <location>
        <position position="40"/>
    </location>
</feature>
<comment type="caution">
    <text evidence="1">The sequence shown here is derived from an EMBL/GenBank/DDBJ whole genome shotgun (WGS) entry which is preliminary data.</text>
</comment>
<reference evidence="1 2" key="1">
    <citation type="submission" date="2019-11" db="EMBL/GenBank/DDBJ databases">
        <title>Implementation of targeted gown and glove precautions to prevent Staphylococcus aureus acquisition in community-based nursing homes.</title>
        <authorList>
            <person name="Stine O.C."/>
        </authorList>
    </citation>
    <scope>NUCLEOTIDE SEQUENCE [LARGE SCALE GENOMIC DNA]</scope>
    <source>
        <strain evidence="1 2">S_4031.LGMP.AI</strain>
    </source>
</reference>
<protein>
    <submittedName>
        <fullName evidence="1">Low specificity L-threonine aldolase</fullName>
    </submittedName>
</protein>
<evidence type="ECO:0000313" key="1">
    <source>
        <dbReference type="EMBL" id="MVI54474.1"/>
    </source>
</evidence>
<dbReference type="AlphaFoldDB" id="A0A6B0B3B3"/>
<sequence>MLILVLGGNVVISFENDYLEGAHEKVLKRLVDTNLVQASG</sequence>
<accession>A0A6B0B3B3</accession>
<evidence type="ECO:0000313" key="2">
    <source>
        <dbReference type="Proteomes" id="UP000433366"/>
    </source>
</evidence>
<organism evidence="1 2">
    <name type="scientific">Staphylococcus aureus</name>
    <dbReference type="NCBI Taxonomy" id="1280"/>
    <lineage>
        <taxon>Bacteria</taxon>
        <taxon>Bacillati</taxon>
        <taxon>Bacillota</taxon>
        <taxon>Bacilli</taxon>
        <taxon>Bacillales</taxon>
        <taxon>Staphylococcaceae</taxon>
        <taxon>Staphylococcus</taxon>
    </lineage>
</organism>
<gene>
    <name evidence="1" type="ORF">GO793_01180</name>
</gene>
<dbReference type="Proteomes" id="UP000433366">
    <property type="component" value="Unassembled WGS sequence"/>
</dbReference>